<evidence type="ECO:0000256" key="18">
    <source>
        <dbReference type="SAM" id="Phobius"/>
    </source>
</evidence>
<dbReference type="GO" id="GO:0004721">
    <property type="term" value="F:phosphoprotein phosphatase activity"/>
    <property type="evidence" value="ECO:0007669"/>
    <property type="project" value="InterPro"/>
</dbReference>
<evidence type="ECO:0000256" key="5">
    <source>
        <dbReference type="ARBA" id="ARBA00022448"/>
    </source>
</evidence>
<comment type="subcellular location">
    <subcellularLocation>
        <location evidence="2">Cell membrane</location>
    </subcellularLocation>
</comment>
<dbReference type="Pfam" id="PF11808">
    <property type="entry name" value="PhoR"/>
    <property type="match status" value="1"/>
</dbReference>
<sequence length="427" mass="47151">MVQMLAVLALALLCGVFGFYVVGNYAGFIFAIIVLAAWGVYHSIHLHRLTKWLDNRRQAMPEAIGSGGGQGGVWQGVFDKLSIEERSRTKRKQRLTDAIHRLNRMMAAIPSAVLIVNEKGGIEWKNARADEYLGLKPSKLSLKEQIDHEEFSLFLDKAIAQGGSVDDKLTLNQKTLLMNLIPIEANANMLIAHDISASEQLNISKNTFIANVSHELRTPLTVIQGFLETLADNDLDKPLQREFIGLMQKESSRMLDLIEGLLTLSRLENDQKSLEHAEPINLSELIEGICQDAKALSSSHHITSDIAPDVWVSGVYKELYSVFSNLVFNAIRHTDNGTDVHVHLSVGDEIEFFVQDNGEGIDAEHLGHLTERFYRVDKGRSRKTGGSGLGLAIAKHALARHQASLTIQSEVGVGSVFGVKMPKSESV</sequence>
<dbReference type="PANTHER" id="PTHR45453">
    <property type="entry name" value="PHOSPHATE REGULON SENSOR PROTEIN PHOR"/>
    <property type="match status" value="1"/>
</dbReference>
<dbReference type="Proteomes" id="UP000035860">
    <property type="component" value="Unassembled WGS sequence"/>
</dbReference>
<dbReference type="EMBL" id="AOMT01000022">
    <property type="protein sequence ID" value="KDN25223.1"/>
    <property type="molecule type" value="Genomic_DNA"/>
</dbReference>
<keyword evidence="16 18" id="KW-0472">Membrane</keyword>
<evidence type="ECO:0000256" key="15">
    <source>
        <dbReference type="ARBA" id="ARBA00023012"/>
    </source>
</evidence>
<evidence type="ECO:0000256" key="8">
    <source>
        <dbReference type="ARBA" id="ARBA00022592"/>
    </source>
</evidence>
<dbReference type="GO" id="GO:0000155">
    <property type="term" value="F:phosphorelay sensor kinase activity"/>
    <property type="evidence" value="ECO:0007669"/>
    <property type="project" value="InterPro"/>
</dbReference>
<dbReference type="InterPro" id="IPR003594">
    <property type="entry name" value="HATPase_dom"/>
</dbReference>
<keyword evidence="13" id="KW-0067">ATP-binding</keyword>
<dbReference type="InterPro" id="IPR036890">
    <property type="entry name" value="HATPase_C_sf"/>
</dbReference>
<dbReference type="SUPFAM" id="SSF47384">
    <property type="entry name" value="Homodimeric domain of signal transducing histidine kinase"/>
    <property type="match status" value="1"/>
</dbReference>
<dbReference type="CDD" id="cd00082">
    <property type="entry name" value="HisKA"/>
    <property type="match status" value="1"/>
</dbReference>
<keyword evidence="6" id="KW-1003">Cell membrane</keyword>
<dbReference type="PRINTS" id="PR00344">
    <property type="entry name" value="BCTRLSENSOR"/>
</dbReference>
<keyword evidence="9" id="KW-0808">Transferase</keyword>
<evidence type="ECO:0000313" key="21">
    <source>
        <dbReference type="EMBL" id="KDN25223.1"/>
    </source>
</evidence>
<dbReference type="eggNOG" id="COG5002">
    <property type="taxonomic scope" value="Bacteria"/>
</dbReference>
<accession>A0A066UM08</accession>
<feature type="domain" description="PAS" evidence="20">
    <location>
        <begin position="98"/>
        <end position="140"/>
    </location>
</feature>
<protein>
    <recommendedName>
        <fullName evidence="4">Phosphate regulon sensor protein PhoR</fullName>
        <ecNumber evidence="3">2.7.13.3</ecNumber>
    </recommendedName>
</protein>
<dbReference type="EC" id="2.7.13.3" evidence="3"/>
<evidence type="ECO:0000259" key="19">
    <source>
        <dbReference type="PROSITE" id="PS50109"/>
    </source>
</evidence>
<keyword evidence="8" id="KW-0592">Phosphate transport</keyword>
<evidence type="ECO:0000256" key="12">
    <source>
        <dbReference type="ARBA" id="ARBA00022777"/>
    </source>
</evidence>
<dbReference type="InterPro" id="IPR036097">
    <property type="entry name" value="HisK_dim/P_sf"/>
</dbReference>
<gene>
    <name evidence="21" type="ORF">MBO_05429</name>
</gene>
<dbReference type="PROSITE" id="PS50109">
    <property type="entry name" value="HIS_KIN"/>
    <property type="match status" value="1"/>
</dbReference>
<dbReference type="AlphaFoldDB" id="A0A066UM08"/>
<feature type="domain" description="Histidine kinase" evidence="19">
    <location>
        <begin position="211"/>
        <end position="425"/>
    </location>
</feature>
<evidence type="ECO:0000256" key="2">
    <source>
        <dbReference type="ARBA" id="ARBA00004236"/>
    </source>
</evidence>
<comment type="caution">
    <text evidence="21">The sequence shown here is derived from an EMBL/GenBank/DDBJ whole genome shotgun (WGS) entry which is preliminary data.</text>
</comment>
<evidence type="ECO:0000256" key="14">
    <source>
        <dbReference type="ARBA" id="ARBA00022989"/>
    </source>
</evidence>
<dbReference type="InterPro" id="IPR003661">
    <property type="entry name" value="HisK_dim/P_dom"/>
</dbReference>
<keyword evidence="11" id="KW-0547">Nucleotide-binding</keyword>
<dbReference type="GO" id="GO:0005524">
    <property type="term" value="F:ATP binding"/>
    <property type="evidence" value="ECO:0007669"/>
    <property type="project" value="UniProtKB-KW"/>
</dbReference>
<dbReference type="GO" id="GO:0006817">
    <property type="term" value="P:phosphate ion transport"/>
    <property type="evidence" value="ECO:0007669"/>
    <property type="project" value="UniProtKB-KW"/>
</dbReference>
<evidence type="ECO:0000256" key="11">
    <source>
        <dbReference type="ARBA" id="ARBA00022741"/>
    </source>
</evidence>
<organism evidence="21 22">
    <name type="scientific">Moraxella bovoculi 237</name>
    <dbReference type="NCBI Taxonomy" id="743974"/>
    <lineage>
        <taxon>Bacteria</taxon>
        <taxon>Pseudomonadati</taxon>
        <taxon>Pseudomonadota</taxon>
        <taxon>Gammaproteobacteria</taxon>
        <taxon>Moraxellales</taxon>
        <taxon>Moraxellaceae</taxon>
        <taxon>Moraxella</taxon>
    </lineage>
</organism>
<evidence type="ECO:0000256" key="6">
    <source>
        <dbReference type="ARBA" id="ARBA00022475"/>
    </source>
</evidence>
<dbReference type="InterPro" id="IPR021766">
    <property type="entry name" value="PhoR_N"/>
</dbReference>
<evidence type="ECO:0000256" key="7">
    <source>
        <dbReference type="ARBA" id="ARBA00022553"/>
    </source>
</evidence>
<dbReference type="GeneID" id="301975077"/>
<dbReference type="Gene3D" id="3.30.565.10">
    <property type="entry name" value="Histidine kinase-like ATPase, C-terminal domain"/>
    <property type="match status" value="1"/>
</dbReference>
<dbReference type="Pfam" id="PF02518">
    <property type="entry name" value="HATPase_c"/>
    <property type="match status" value="1"/>
</dbReference>
<dbReference type="Pfam" id="PF00512">
    <property type="entry name" value="HisKA"/>
    <property type="match status" value="1"/>
</dbReference>
<evidence type="ECO:0000313" key="22">
    <source>
        <dbReference type="Proteomes" id="UP000035860"/>
    </source>
</evidence>
<proteinExistence type="predicted"/>
<keyword evidence="22" id="KW-1185">Reference proteome</keyword>
<dbReference type="InterPro" id="IPR014310">
    <property type="entry name" value="Sig_transdc_His_kinase_PhoR"/>
</dbReference>
<dbReference type="Gene3D" id="1.10.287.130">
    <property type="match status" value="1"/>
</dbReference>
<dbReference type="SMART" id="SM00387">
    <property type="entry name" value="HATPase_c"/>
    <property type="match status" value="1"/>
</dbReference>
<dbReference type="RefSeq" id="WP_036365117.1">
    <property type="nucleotide sequence ID" value="NZ_AOMT01000022.1"/>
</dbReference>
<reference evidence="21 22" key="1">
    <citation type="journal article" date="2014" name="Genome Announc.">
        <title>Draft Genome Sequence of Moraxella bovoculi Strain 237T (ATCC BAA-1259T) Isolated from a Calf with Infectious Bovine Keratoconjunctivitis.</title>
        <authorList>
            <person name="Calcutt M.J."/>
            <person name="Foecking M.F."/>
            <person name="Martin N.T."/>
            <person name="Mhlanga-Mutangadura T."/>
            <person name="Reilly T.J."/>
        </authorList>
    </citation>
    <scope>NUCLEOTIDE SEQUENCE [LARGE SCALE GENOMIC DNA]</scope>
    <source>
        <strain evidence="21 22">237</strain>
    </source>
</reference>
<keyword evidence="15" id="KW-0902">Two-component regulatory system</keyword>
<dbReference type="FunFam" id="1.10.287.130:FF:000008">
    <property type="entry name" value="Two-component sensor histidine kinase"/>
    <property type="match status" value="1"/>
</dbReference>
<dbReference type="Gene3D" id="3.30.450.20">
    <property type="entry name" value="PAS domain"/>
    <property type="match status" value="1"/>
</dbReference>
<evidence type="ECO:0000256" key="17">
    <source>
        <dbReference type="ARBA" id="ARBA00025207"/>
    </source>
</evidence>
<keyword evidence="14 18" id="KW-1133">Transmembrane helix</keyword>
<name>A0A066UM08_9GAMM</name>
<dbReference type="PANTHER" id="PTHR45453:SF1">
    <property type="entry name" value="PHOSPHATE REGULON SENSOR PROTEIN PHOR"/>
    <property type="match status" value="1"/>
</dbReference>
<keyword evidence="12 21" id="KW-0418">Kinase</keyword>
<evidence type="ECO:0000256" key="10">
    <source>
        <dbReference type="ARBA" id="ARBA00022692"/>
    </source>
</evidence>
<dbReference type="SUPFAM" id="SSF55874">
    <property type="entry name" value="ATPase domain of HSP90 chaperone/DNA topoisomerase II/histidine kinase"/>
    <property type="match status" value="1"/>
</dbReference>
<dbReference type="NCBIfam" id="TIGR02966">
    <property type="entry name" value="phoR_proteo"/>
    <property type="match status" value="1"/>
</dbReference>
<dbReference type="SMART" id="SM00388">
    <property type="entry name" value="HisKA"/>
    <property type="match status" value="1"/>
</dbReference>
<dbReference type="OrthoDB" id="9813151at2"/>
<evidence type="ECO:0000256" key="16">
    <source>
        <dbReference type="ARBA" id="ARBA00023136"/>
    </source>
</evidence>
<feature type="transmembrane region" description="Helical" evidence="18">
    <location>
        <begin position="28"/>
        <end position="47"/>
    </location>
</feature>
<keyword evidence="5" id="KW-0813">Transport</keyword>
<evidence type="ECO:0000259" key="20">
    <source>
        <dbReference type="PROSITE" id="PS50112"/>
    </source>
</evidence>
<dbReference type="PROSITE" id="PS50112">
    <property type="entry name" value="PAS"/>
    <property type="match status" value="1"/>
</dbReference>
<dbReference type="FunFam" id="3.30.565.10:FF:000006">
    <property type="entry name" value="Sensor histidine kinase WalK"/>
    <property type="match status" value="1"/>
</dbReference>
<evidence type="ECO:0000256" key="9">
    <source>
        <dbReference type="ARBA" id="ARBA00022679"/>
    </source>
</evidence>
<dbReference type="InterPro" id="IPR000014">
    <property type="entry name" value="PAS"/>
</dbReference>
<dbReference type="GO" id="GO:0005886">
    <property type="term" value="C:plasma membrane"/>
    <property type="evidence" value="ECO:0007669"/>
    <property type="project" value="UniProtKB-SubCell"/>
</dbReference>
<evidence type="ECO:0000256" key="13">
    <source>
        <dbReference type="ARBA" id="ARBA00022840"/>
    </source>
</evidence>
<evidence type="ECO:0000256" key="1">
    <source>
        <dbReference type="ARBA" id="ARBA00000085"/>
    </source>
</evidence>
<keyword evidence="7" id="KW-0597">Phosphoprotein</keyword>
<dbReference type="GO" id="GO:0016036">
    <property type="term" value="P:cellular response to phosphate starvation"/>
    <property type="evidence" value="ECO:0007669"/>
    <property type="project" value="TreeGrafter"/>
</dbReference>
<evidence type="ECO:0000256" key="3">
    <source>
        <dbReference type="ARBA" id="ARBA00012438"/>
    </source>
</evidence>
<keyword evidence="10 18" id="KW-0812">Transmembrane</keyword>
<dbReference type="InterPro" id="IPR005467">
    <property type="entry name" value="His_kinase_dom"/>
</dbReference>
<comment type="catalytic activity">
    <reaction evidence="1">
        <text>ATP + protein L-histidine = ADP + protein N-phospho-L-histidine.</text>
        <dbReference type="EC" id="2.7.13.3"/>
    </reaction>
</comment>
<evidence type="ECO:0000256" key="4">
    <source>
        <dbReference type="ARBA" id="ARBA00019665"/>
    </source>
</evidence>
<dbReference type="InterPro" id="IPR050351">
    <property type="entry name" value="BphY/WalK/GraS-like"/>
</dbReference>
<dbReference type="InterPro" id="IPR004358">
    <property type="entry name" value="Sig_transdc_His_kin-like_C"/>
</dbReference>
<comment type="function">
    <text evidence="17">Member of the two-component regulatory system PhoR/PhoB involved in the phosphate regulon genes expression. PhoR may function as a membrane-associated protein kinase that phosphorylates PhoB in response to environmental signals.</text>
</comment>